<comment type="caution">
    <text evidence="2">The sequence shown here is derived from an EMBL/GenBank/DDBJ whole genome shotgun (WGS) entry which is preliminary data.</text>
</comment>
<reference evidence="2 3" key="1">
    <citation type="submission" date="2018-08" db="EMBL/GenBank/DDBJ databases">
        <title>A genome reference for cultivated species of the human gut microbiota.</title>
        <authorList>
            <person name="Zou Y."/>
            <person name="Xue W."/>
            <person name="Luo G."/>
        </authorList>
    </citation>
    <scope>NUCLEOTIDE SEQUENCE [LARGE SCALE GENOMIC DNA]</scope>
    <source>
        <strain evidence="2 3">AF24-2</strain>
    </source>
</reference>
<gene>
    <name evidence="2" type="ORF">DWY20_13375</name>
</gene>
<protein>
    <submittedName>
        <fullName evidence="2">Uncharacterized protein</fullName>
    </submittedName>
</protein>
<dbReference type="AlphaFoldDB" id="A0A412GAG4"/>
<keyword evidence="3" id="KW-1185">Reference proteome</keyword>
<organism evidence="2 3">
    <name type="scientific">Phocaeicola coprocola</name>
    <dbReference type="NCBI Taxonomy" id="310298"/>
    <lineage>
        <taxon>Bacteria</taxon>
        <taxon>Pseudomonadati</taxon>
        <taxon>Bacteroidota</taxon>
        <taxon>Bacteroidia</taxon>
        <taxon>Bacteroidales</taxon>
        <taxon>Bacteroidaceae</taxon>
        <taxon>Phocaeicola</taxon>
    </lineage>
</organism>
<sequence>MKKITFFTFLCSLLLVACSREEWSNTANTDTPEAVFKLYDADYEGNLSRATTLEESRYDRLEYCIVDEAGVRVRDIKSKYNPSTAEIYVEGLHEGNYRLLVLGIKGNENLDEVMIHELNSASDVWLEFPADLQKPLDAEYFYSQTPFTVTMEQTENGKQEVTSIRQDVKQQRIIGKIDFKFDYNNPYVRNAVIEKKVSLGSAHFYTTLSGDGNMAGESDGVMRDLVLSDTATYNFMPLVENTSFSGEITMRTRSYLGNEISQVYAFEQTQLEANHIHSIETNVTHPEDKSVVMFLTQSAYEQGNHSKILQDDEPKEVYTDPSQRKFNTAQPLQLNITDEGKLHVRFYSPRNLGSVLVKACIPSISDEYFDLAYFDTIPSFADFYETLPLVQRSTMCRTERGRQIEVKQMTASELTGATFKVESTDPYWGKLQKIEHGWYVYWGLYGGNPDLENGGPVGNWMGIRPVHCRESVALFLNFTYMIDMPEHEQILRDNADKLYDDNKNPIKVEQVLQQMRQQRTLQVGLVYAGNGVLGLGGGSTFGAYQQAWFEHYWNAYSCNIMFHELGHVMGYGHSSAFTYGPWAEQLMNNFYVQNLSQFPIDSYKYLDSRNNPHRYK</sequence>
<keyword evidence="1" id="KW-0732">Signal</keyword>
<proteinExistence type="predicted"/>
<evidence type="ECO:0000256" key="1">
    <source>
        <dbReference type="SAM" id="SignalP"/>
    </source>
</evidence>
<name>A0A412GAG4_9BACT</name>
<evidence type="ECO:0000313" key="2">
    <source>
        <dbReference type="EMBL" id="RGR91636.1"/>
    </source>
</evidence>
<feature type="chain" id="PRO_5019349998" evidence="1">
    <location>
        <begin position="18"/>
        <end position="616"/>
    </location>
</feature>
<accession>A0A412GAG4</accession>
<dbReference type="SUPFAM" id="SSF55486">
    <property type="entry name" value="Metalloproteases ('zincins'), catalytic domain"/>
    <property type="match status" value="1"/>
</dbReference>
<dbReference type="EMBL" id="QRUU01000083">
    <property type="protein sequence ID" value="RGR91636.1"/>
    <property type="molecule type" value="Genomic_DNA"/>
</dbReference>
<evidence type="ECO:0000313" key="3">
    <source>
        <dbReference type="Proteomes" id="UP000285864"/>
    </source>
</evidence>
<dbReference type="Proteomes" id="UP000285864">
    <property type="component" value="Unassembled WGS sequence"/>
</dbReference>
<feature type="signal peptide" evidence="1">
    <location>
        <begin position="1"/>
        <end position="17"/>
    </location>
</feature>
<dbReference type="RefSeq" id="WP_118485223.1">
    <property type="nucleotide sequence ID" value="NZ_CAUBSX010000012.1"/>
</dbReference>
<dbReference type="PROSITE" id="PS51257">
    <property type="entry name" value="PROKAR_LIPOPROTEIN"/>
    <property type="match status" value="1"/>
</dbReference>